<organism evidence="9 10">
    <name type="scientific">Dreissena polymorpha</name>
    <name type="common">Zebra mussel</name>
    <name type="synonym">Mytilus polymorpha</name>
    <dbReference type="NCBI Taxonomy" id="45954"/>
    <lineage>
        <taxon>Eukaryota</taxon>
        <taxon>Metazoa</taxon>
        <taxon>Spiralia</taxon>
        <taxon>Lophotrochozoa</taxon>
        <taxon>Mollusca</taxon>
        <taxon>Bivalvia</taxon>
        <taxon>Autobranchia</taxon>
        <taxon>Heteroconchia</taxon>
        <taxon>Euheterodonta</taxon>
        <taxon>Imparidentia</taxon>
        <taxon>Neoheterodontei</taxon>
        <taxon>Myida</taxon>
        <taxon>Dreissenoidea</taxon>
        <taxon>Dreissenidae</taxon>
        <taxon>Dreissena</taxon>
    </lineage>
</organism>
<evidence type="ECO:0000313" key="9">
    <source>
        <dbReference type="EMBL" id="KAH3863489.1"/>
    </source>
</evidence>
<keyword evidence="8" id="KW-0460">Magnesium</keyword>
<dbReference type="SUPFAM" id="SSF101478">
    <property type="entry name" value="ADP-ribosylglycohydrolase"/>
    <property type="match status" value="1"/>
</dbReference>
<dbReference type="Pfam" id="PF03747">
    <property type="entry name" value="ADP_ribosyl_GH"/>
    <property type="match status" value="1"/>
</dbReference>
<dbReference type="AlphaFoldDB" id="A0A9D4RCS2"/>
<dbReference type="OrthoDB" id="10250509at2759"/>
<dbReference type="InterPro" id="IPR050792">
    <property type="entry name" value="ADP-ribosylglycohydrolase"/>
</dbReference>
<dbReference type="InterPro" id="IPR036705">
    <property type="entry name" value="Ribosyl_crysJ1_sf"/>
</dbReference>
<evidence type="ECO:0000256" key="2">
    <source>
        <dbReference type="ARBA" id="ARBA00022801"/>
    </source>
</evidence>
<reference evidence="9" key="1">
    <citation type="journal article" date="2019" name="bioRxiv">
        <title>The Genome of the Zebra Mussel, Dreissena polymorpha: A Resource for Invasive Species Research.</title>
        <authorList>
            <person name="McCartney M.A."/>
            <person name="Auch B."/>
            <person name="Kono T."/>
            <person name="Mallez S."/>
            <person name="Zhang Y."/>
            <person name="Obille A."/>
            <person name="Becker A."/>
            <person name="Abrahante J.E."/>
            <person name="Garbe J."/>
            <person name="Badalamenti J.P."/>
            <person name="Herman A."/>
            <person name="Mangelson H."/>
            <person name="Liachko I."/>
            <person name="Sullivan S."/>
            <person name="Sone E.D."/>
            <person name="Koren S."/>
            <person name="Silverstein K.A.T."/>
            <person name="Beckman K.B."/>
            <person name="Gohl D.M."/>
        </authorList>
    </citation>
    <scope>NUCLEOTIDE SEQUENCE</scope>
    <source>
        <strain evidence="9">Duluth1</strain>
        <tissue evidence="9">Whole animal</tissue>
    </source>
</reference>
<feature type="binding site" evidence="8">
    <location>
        <position position="314"/>
    </location>
    <ligand>
        <name>Mg(2+)</name>
        <dbReference type="ChEBI" id="CHEBI:18420"/>
        <label>1</label>
    </ligand>
</feature>
<evidence type="ECO:0000256" key="7">
    <source>
        <dbReference type="ARBA" id="ARBA00049810"/>
    </source>
</evidence>
<evidence type="ECO:0000256" key="8">
    <source>
        <dbReference type="PIRSR" id="PIRSR605502-1"/>
    </source>
</evidence>
<comment type="function">
    <text evidence="3">Specifically acts as an arginine mono-ADP-ribosylhydrolase by mediating the removal of mono-ADP-ribose attached to arginine residues on proteins.</text>
</comment>
<keyword evidence="10" id="KW-1185">Reference proteome</keyword>
<dbReference type="PANTHER" id="PTHR16222">
    <property type="entry name" value="ADP-RIBOSYLGLYCOHYDROLASE"/>
    <property type="match status" value="1"/>
</dbReference>
<name>A0A9D4RCS2_DREPO</name>
<protein>
    <recommendedName>
        <fullName evidence="5">ADP-ribosylhydrolase ARH1</fullName>
        <ecNumber evidence="4">3.2.2.19</ecNumber>
    </recommendedName>
    <alternativeName>
        <fullName evidence="6">ADP-ribose-L-arginine cleaving enzyme</fullName>
    </alternativeName>
    <alternativeName>
        <fullName evidence="7">[Protein ADP-ribosylarginine] hydrolase</fullName>
    </alternativeName>
</protein>
<evidence type="ECO:0000256" key="1">
    <source>
        <dbReference type="ARBA" id="ARBA00010702"/>
    </source>
</evidence>
<keyword evidence="8" id="KW-0479">Metal-binding</keyword>
<comment type="similarity">
    <text evidence="1">Belongs to the ADP-ribosylglycohydrolase family.</text>
</comment>
<feature type="binding site" evidence="8">
    <location>
        <position position="67"/>
    </location>
    <ligand>
        <name>Mg(2+)</name>
        <dbReference type="ChEBI" id="CHEBI:18420"/>
        <label>1</label>
    </ligand>
</feature>
<evidence type="ECO:0000313" key="10">
    <source>
        <dbReference type="Proteomes" id="UP000828390"/>
    </source>
</evidence>
<dbReference type="PIRSF" id="PIRSF016939">
    <property type="entry name" value="ADP_ribslarg_hdr"/>
    <property type="match status" value="1"/>
</dbReference>
<feature type="binding site" evidence="8">
    <location>
        <position position="65"/>
    </location>
    <ligand>
        <name>Mg(2+)</name>
        <dbReference type="ChEBI" id="CHEBI:18420"/>
        <label>1</label>
    </ligand>
</feature>
<accession>A0A9D4RCS2</accession>
<dbReference type="GO" id="GO:0003875">
    <property type="term" value="F:ADP-ribosylarginine hydrolase activity"/>
    <property type="evidence" value="ECO:0007669"/>
    <property type="project" value="UniProtKB-EC"/>
</dbReference>
<dbReference type="GO" id="GO:0051725">
    <property type="term" value="P:protein de-ADP-ribosylation"/>
    <property type="evidence" value="ECO:0007669"/>
    <property type="project" value="InterPro"/>
</dbReference>
<dbReference type="InterPro" id="IPR005502">
    <property type="entry name" value="Ribosyl_crysJ1"/>
</dbReference>
<dbReference type="Proteomes" id="UP000828390">
    <property type="component" value="Unassembled WGS sequence"/>
</dbReference>
<dbReference type="EMBL" id="JAIWYP010000002">
    <property type="protein sequence ID" value="KAH3863489.1"/>
    <property type="molecule type" value="Genomic_DNA"/>
</dbReference>
<feature type="binding site" evidence="8">
    <location>
        <position position="66"/>
    </location>
    <ligand>
        <name>Mg(2+)</name>
        <dbReference type="ChEBI" id="CHEBI:18420"/>
        <label>1</label>
    </ligand>
</feature>
<dbReference type="PANTHER" id="PTHR16222:SF26">
    <property type="entry name" value="ADP-RIBOSYLHYDROLASE ARH1"/>
    <property type="match status" value="1"/>
</dbReference>
<proteinExistence type="inferred from homology"/>
<gene>
    <name evidence="9" type="ORF">DPMN_026478</name>
</gene>
<dbReference type="GO" id="GO:0000287">
    <property type="term" value="F:magnesium ion binding"/>
    <property type="evidence" value="ECO:0007669"/>
    <property type="project" value="InterPro"/>
</dbReference>
<feature type="binding site" evidence="8">
    <location>
        <position position="317"/>
    </location>
    <ligand>
        <name>Mg(2+)</name>
        <dbReference type="ChEBI" id="CHEBI:18420"/>
        <label>1</label>
    </ligand>
</feature>
<dbReference type="Gene3D" id="1.10.4080.10">
    <property type="entry name" value="ADP-ribosylation/Crystallin J1"/>
    <property type="match status" value="1"/>
</dbReference>
<keyword evidence="2" id="KW-0378">Hydrolase</keyword>
<comment type="cofactor">
    <cofactor evidence="8">
        <name>Mg(2+)</name>
        <dbReference type="ChEBI" id="CHEBI:18420"/>
    </cofactor>
    <text evidence="8">Binds 2 magnesium ions per subunit.</text>
</comment>
<evidence type="ECO:0000256" key="4">
    <source>
        <dbReference type="ARBA" id="ARBA00049725"/>
    </source>
</evidence>
<evidence type="ECO:0000256" key="3">
    <source>
        <dbReference type="ARBA" id="ARBA00049582"/>
    </source>
</evidence>
<sequence>MEVSGKKNNKTKYEASMILSGVGDALGFKNGQWEMCRDGQHILQELEAMGGLQNLQIKPPQWLISDDTLLHIATCKALLAQGPNPVLGKLLRQMAIEYKTTMSDMLDTPDRIPGKTCKVSCESLDPWSKKPVLFNPNGGGSGAAMRAMCIGLRFPKPEQLEDLLTISIESGRLTHHHPTGYLGSLASALFTSYAIQAKPLRDWGAGLLNVLPRAKEYVKASNQYTQENMQAWVYFESRWKEYLGARGILDNKNEPNFPENYDVNKRDSFYAYLSYDGVGGSSGHDAPMIAYDALLGCSGKWAELCYRAMLHGGDSDTTGAIAGALFGALYGFSGVPENHYSGLEQKDELFELANQLYTLSDRDSS</sequence>
<evidence type="ECO:0000256" key="6">
    <source>
        <dbReference type="ARBA" id="ARBA00049798"/>
    </source>
</evidence>
<evidence type="ECO:0000256" key="5">
    <source>
        <dbReference type="ARBA" id="ARBA00049773"/>
    </source>
</evidence>
<comment type="caution">
    <text evidence="9">The sequence shown here is derived from an EMBL/GenBank/DDBJ whole genome shotgun (WGS) entry which is preliminary data.</text>
</comment>
<dbReference type="InterPro" id="IPR012108">
    <property type="entry name" value="ADP-ribosylarg_hydro"/>
</dbReference>
<dbReference type="EC" id="3.2.2.19" evidence="4"/>
<reference evidence="9" key="2">
    <citation type="submission" date="2020-11" db="EMBL/GenBank/DDBJ databases">
        <authorList>
            <person name="McCartney M.A."/>
            <person name="Auch B."/>
            <person name="Kono T."/>
            <person name="Mallez S."/>
            <person name="Becker A."/>
            <person name="Gohl D.M."/>
            <person name="Silverstein K.A.T."/>
            <person name="Koren S."/>
            <person name="Bechman K.B."/>
            <person name="Herman A."/>
            <person name="Abrahante J.E."/>
            <person name="Garbe J."/>
        </authorList>
    </citation>
    <scope>NUCLEOTIDE SEQUENCE</scope>
    <source>
        <strain evidence="9">Duluth1</strain>
        <tissue evidence="9">Whole animal</tissue>
    </source>
</reference>
<feature type="binding site" evidence="8">
    <location>
        <position position="316"/>
    </location>
    <ligand>
        <name>Mg(2+)</name>
        <dbReference type="ChEBI" id="CHEBI:18420"/>
        <label>1</label>
    </ligand>
</feature>